<dbReference type="KEGG" id="nyu:D7D52_10260"/>
<dbReference type="OrthoDB" id="3259601at2"/>
<accession>A0A386Z953</accession>
<evidence type="ECO:0000256" key="3">
    <source>
        <dbReference type="ARBA" id="ARBA00022692"/>
    </source>
</evidence>
<dbReference type="GO" id="GO:0000271">
    <property type="term" value="P:polysaccharide biosynthetic process"/>
    <property type="evidence" value="ECO:0007669"/>
    <property type="project" value="InterPro"/>
</dbReference>
<feature type="transmembrane region" description="Helical" evidence="6">
    <location>
        <begin position="75"/>
        <end position="96"/>
    </location>
</feature>
<evidence type="ECO:0000256" key="1">
    <source>
        <dbReference type="ARBA" id="ARBA00004141"/>
    </source>
</evidence>
<protein>
    <submittedName>
        <fullName evidence="8">GtrA family protein</fullName>
    </submittedName>
</protein>
<evidence type="ECO:0000313" key="9">
    <source>
        <dbReference type="Proteomes" id="UP000267164"/>
    </source>
</evidence>
<keyword evidence="4 6" id="KW-1133">Transmembrane helix</keyword>
<keyword evidence="5 6" id="KW-0472">Membrane</keyword>
<evidence type="ECO:0000256" key="5">
    <source>
        <dbReference type="ARBA" id="ARBA00023136"/>
    </source>
</evidence>
<evidence type="ECO:0000259" key="7">
    <source>
        <dbReference type="Pfam" id="PF04138"/>
    </source>
</evidence>
<feature type="transmembrane region" description="Helical" evidence="6">
    <location>
        <begin position="143"/>
        <end position="164"/>
    </location>
</feature>
<comment type="subcellular location">
    <subcellularLocation>
        <location evidence="1">Membrane</location>
        <topology evidence="1">Multi-pass membrane protein</topology>
    </subcellularLocation>
</comment>
<name>A0A386Z953_9NOCA</name>
<dbReference type="Proteomes" id="UP000267164">
    <property type="component" value="Chromosome"/>
</dbReference>
<gene>
    <name evidence="8" type="ORF">D7D52_10260</name>
</gene>
<comment type="similarity">
    <text evidence="2">Belongs to the GtrA family.</text>
</comment>
<proteinExistence type="inferred from homology"/>
<dbReference type="PANTHER" id="PTHR38459:SF1">
    <property type="entry name" value="PROPHAGE BACTOPRENOL-LINKED GLUCOSE TRANSLOCASE HOMOLOG"/>
    <property type="match status" value="1"/>
</dbReference>
<keyword evidence="3 6" id="KW-0812">Transmembrane</keyword>
<dbReference type="AlphaFoldDB" id="A0A386Z953"/>
<dbReference type="GO" id="GO:0005886">
    <property type="term" value="C:plasma membrane"/>
    <property type="evidence" value="ECO:0007669"/>
    <property type="project" value="TreeGrafter"/>
</dbReference>
<dbReference type="Pfam" id="PF04138">
    <property type="entry name" value="GtrA_DPMS_TM"/>
    <property type="match status" value="1"/>
</dbReference>
<organism evidence="8 9">
    <name type="scientific">Nocardia yunnanensis</name>
    <dbReference type="NCBI Taxonomy" id="2382165"/>
    <lineage>
        <taxon>Bacteria</taxon>
        <taxon>Bacillati</taxon>
        <taxon>Actinomycetota</taxon>
        <taxon>Actinomycetes</taxon>
        <taxon>Mycobacteriales</taxon>
        <taxon>Nocardiaceae</taxon>
        <taxon>Nocardia</taxon>
    </lineage>
</organism>
<sequence length="175" mass="19316">MWRCHRGRVRSETVRESERSAPWAVRGFHRVCDGVVALLPARLRRHVPPTFVGYLLVSGFTFATDLSMLTALHGVVALPIAVTAGYCTAFGLSYLLNRTLNFESHGAVGPQVALYVVVVVVNYLVFILGVTSGVAALGLDYRLARVLGGLGEGLFMYSSMRWIVFRNRRPPDPDH</sequence>
<feature type="transmembrane region" description="Helical" evidence="6">
    <location>
        <begin position="51"/>
        <end position="69"/>
    </location>
</feature>
<keyword evidence="9" id="KW-1185">Reference proteome</keyword>
<feature type="transmembrane region" description="Helical" evidence="6">
    <location>
        <begin position="112"/>
        <end position="137"/>
    </location>
</feature>
<dbReference type="InterPro" id="IPR007267">
    <property type="entry name" value="GtrA_DPMS_TM"/>
</dbReference>
<evidence type="ECO:0000256" key="4">
    <source>
        <dbReference type="ARBA" id="ARBA00022989"/>
    </source>
</evidence>
<feature type="domain" description="GtrA/DPMS transmembrane" evidence="7">
    <location>
        <begin position="54"/>
        <end position="165"/>
    </location>
</feature>
<evidence type="ECO:0000256" key="2">
    <source>
        <dbReference type="ARBA" id="ARBA00009399"/>
    </source>
</evidence>
<evidence type="ECO:0000256" key="6">
    <source>
        <dbReference type="SAM" id="Phobius"/>
    </source>
</evidence>
<evidence type="ECO:0000313" key="8">
    <source>
        <dbReference type="EMBL" id="AYF74181.1"/>
    </source>
</evidence>
<reference evidence="8 9" key="1">
    <citation type="submission" date="2018-09" db="EMBL/GenBank/DDBJ databases">
        <title>Nocardia yunnanensis sp. nov., an actinomycete isolated from a soil sample.</title>
        <authorList>
            <person name="Zhang J."/>
        </authorList>
    </citation>
    <scope>NUCLEOTIDE SEQUENCE [LARGE SCALE GENOMIC DNA]</scope>
    <source>
        <strain evidence="8 9">CFHS0054</strain>
    </source>
</reference>
<dbReference type="PANTHER" id="PTHR38459">
    <property type="entry name" value="PROPHAGE BACTOPRENOL-LINKED GLUCOSE TRANSLOCASE HOMOLOG"/>
    <property type="match status" value="1"/>
</dbReference>
<dbReference type="InterPro" id="IPR051401">
    <property type="entry name" value="GtrA_CellWall_Glycosyl"/>
</dbReference>
<dbReference type="EMBL" id="CP032568">
    <property type="protein sequence ID" value="AYF74181.1"/>
    <property type="molecule type" value="Genomic_DNA"/>
</dbReference>